<dbReference type="GO" id="GO:0003700">
    <property type="term" value="F:DNA-binding transcription factor activity"/>
    <property type="evidence" value="ECO:0007669"/>
    <property type="project" value="TreeGrafter"/>
</dbReference>
<dbReference type="PROSITE" id="PS50977">
    <property type="entry name" value="HTH_TETR_2"/>
    <property type="match status" value="1"/>
</dbReference>
<sequence>MSESRLPPAPTLRERRRIETMALIEAAAADLFEAQGYEQTTVEQIADRAGISMRTFYRHCPSKDGTLVGELADGPATFIRHLAAHLPGPLLSAVVEGFAESTAVEPEMRRRLTRIIVQTPALRASWLAAGRQAQDDLVELFRRERPELGPLAVRGLAAATIASLTMAVESWALGESPTAREAAVEALGAIAPALAGPLP</sequence>
<evidence type="ECO:0000256" key="4">
    <source>
        <dbReference type="PROSITE-ProRule" id="PRU00335"/>
    </source>
</evidence>
<feature type="domain" description="HTH tetR-type" evidence="5">
    <location>
        <begin position="18"/>
        <end position="78"/>
    </location>
</feature>
<dbReference type="GO" id="GO:0000976">
    <property type="term" value="F:transcription cis-regulatory region binding"/>
    <property type="evidence" value="ECO:0007669"/>
    <property type="project" value="TreeGrafter"/>
</dbReference>
<dbReference type="PANTHER" id="PTHR30055">
    <property type="entry name" value="HTH-TYPE TRANSCRIPTIONAL REGULATOR RUTR"/>
    <property type="match status" value="1"/>
</dbReference>
<reference evidence="6 7" key="1">
    <citation type="submission" date="2019-06" db="EMBL/GenBank/DDBJ databases">
        <title>Whole genome shotgun sequence of Microbacterium testaceum NBRC 12675.</title>
        <authorList>
            <person name="Hosoyama A."/>
            <person name="Uohara A."/>
            <person name="Ohji S."/>
            <person name="Ichikawa N."/>
        </authorList>
    </citation>
    <scope>NUCLEOTIDE SEQUENCE [LARGE SCALE GENOMIC DNA]</scope>
    <source>
        <strain evidence="6 7">NBRC 12675</strain>
    </source>
</reference>
<evidence type="ECO:0000259" key="5">
    <source>
        <dbReference type="PROSITE" id="PS50977"/>
    </source>
</evidence>
<dbReference type="Gene3D" id="1.10.357.10">
    <property type="entry name" value="Tetracycline Repressor, domain 2"/>
    <property type="match status" value="1"/>
</dbReference>
<gene>
    <name evidence="6" type="ORF">MTE01_19250</name>
</gene>
<dbReference type="InterPro" id="IPR009057">
    <property type="entry name" value="Homeodomain-like_sf"/>
</dbReference>
<evidence type="ECO:0000313" key="7">
    <source>
        <dbReference type="Proteomes" id="UP000319525"/>
    </source>
</evidence>
<comment type="caution">
    <text evidence="6">The sequence shown here is derived from an EMBL/GenBank/DDBJ whole genome shotgun (WGS) entry which is preliminary data.</text>
</comment>
<accession>A0A4Y3QPF3</accession>
<dbReference type="PANTHER" id="PTHR30055:SF234">
    <property type="entry name" value="HTH-TYPE TRANSCRIPTIONAL REGULATOR BETI"/>
    <property type="match status" value="1"/>
</dbReference>
<dbReference type="GeneID" id="57144610"/>
<evidence type="ECO:0000313" key="6">
    <source>
        <dbReference type="EMBL" id="GEB45980.1"/>
    </source>
</evidence>
<dbReference type="Proteomes" id="UP000319525">
    <property type="component" value="Unassembled WGS sequence"/>
</dbReference>
<evidence type="ECO:0000256" key="1">
    <source>
        <dbReference type="ARBA" id="ARBA00023015"/>
    </source>
</evidence>
<name>A0A4Y3QPF3_MICTE</name>
<evidence type="ECO:0000256" key="2">
    <source>
        <dbReference type="ARBA" id="ARBA00023125"/>
    </source>
</evidence>
<dbReference type="PRINTS" id="PR00455">
    <property type="entry name" value="HTHTETR"/>
</dbReference>
<proteinExistence type="predicted"/>
<dbReference type="Pfam" id="PF17754">
    <property type="entry name" value="TetR_C_14"/>
    <property type="match status" value="1"/>
</dbReference>
<dbReference type="AlphaFoldDB" id="A0A4Y3QPF3"/>
<keyword evidence="1" id="KW-0805">Transcription regulation</keyword>
<evidence type="ECO:0000256" key="3">
    <source>
        <dbReference type="ARBA" id="ARBA00023163"/>
    </source>
</evidence>
<feature type="DNA-binding region" description="H-T-H motif" evidence="4">
    <location>
        <begin position="41"/>
        <end position="60"/>
    </location>
</feature>
<dbReference type="RefSeq" id="WP_170210669.1">
    <property type="nucleotide sequence ID" value="NZ_BJML01000005.1"/>
</dbReference>
<keyword evidence="3" id="KW-0804">Transcription</keyword>
<dbReference type="EMBL" id="BJML01000005">
    <property type="protein sequence ID" value="GEB45980.1"/>
    <property type="molecule type" value="Genomic_DNA"/>
</dbReference>
<dbReference type="InterPro" id="IPR050109">
    <property type="entry name" value="HTH-type_TetR-like_transc_reg"/>
</dbReference>
<dbReference type="InterPro" id="IPR041347">
    <property type="entry name" value="MftR_C"/>
</dbReference>
<dbReference type="SUPFAM" id="SSF46689">
    <property type="entry name" value="Homeodomain-like"/>
    <property type="match status" value="1"/>
</dbReference>
<organism evidence="6 7">
    <name type="scientific">Microbacterium testaceum</name>
    <name type="common">Aureobacterium testaceum</name>
    <name type="synonym">Brevibacterium testaceum</name>
    <dbReference type="NCBI Taxonomy" id="2033"/>
    <lineage>
        <taxon>Bacteria</taxon>
        <taxon>Bacillati</taxon>
        <taxon>Actinomycetota</taxon>
        <taxon>Actinomycetes</taxon>
        <taxon>Micrococcales</taxon>
        <taxon>Microbacteriaceae</taxon>
        <taxon>Microbacterium</taxon>
    </lineage>
</organism>
<dbReference type="InterPro" id="IPR001647">
    <property type="entry name" value="HTH_TetR"/>
</dbReference>
<dbReference type="Pfam" id="PF00440">
    <property type="entry name" value="TetR_N"/>
    <property type="match status" value="1"/>
</dbReference>
<keyword evidence="2 4" id="KW-0238">DNA-binding</keyword>
<protein>
    <submittedName>
        <fullName evidence="6">TetR family transcriptional regulator</fullName>
    </submittedName>
</protein>